<evidence type="ECO:0000313" key="2">
    <source>
        <dbReference type="Proteomes" id="UP000002215"/>
    </source>
</evidence>
<dbReference type="EMBL" id="CP001699">
    <property type="protein sequence ID" value="ACU59988.1"/>
    <property type="molecule type" value="Genomic_DNA"/>
</dbReference>
<proteinExistence type="predicted"/>
<reference evidence="2" key="1">
    <citation type="submission" date="2009-08" db="EMBL/GenBank/DDBJ databases">
        <title>The complete genome of Chitinophaga pinensis DSM 2588.</title>
        <authorList>
            <consortium name="US DOE Joint Genome Institute (JGI-PGF)"/>
            <person name="Lucas S."/>
            <person name="Copeland A."/>
            <person name="Lapidus A."/>
            <person name="Glavina del Rio T."/>
            <person name="Dalin E."/>
            <person name="Tice H."/>
            <person name="Bruce D."/>
            <person name="Goodwin L."/>
            <person name="Pitluck S."/>
            <person name="Kyrpides N."/>
            <person name="Mavromatis K."/>
            <person name="Ivanova N."/>
            <person name="Mikhailova N."/>
            <person name="Sims D."/>
            <person name="Meinche L."/>
            <person name="Brettin T."/>
            <person name="Detter J.C."/>
            <person name="Han C."/>
            <person name="Larimer F."/>
            <person name="Land M."/>
            <person name="Hauser L."/>
            <person name="Markowitz V."/>
            <person name="Cheng J.-F."/>
            <person name="Hugenholtz P."/>
            <person name="Woyke T."/>
            <person name="Wu D."/>
            <person name="Spring S."/>
            <person name="Klenk H.-P."/>
            <person name="Eisen J.A."/>
        </authorList>
    </citation>
    <scope>NUCLEOTIDE SEQUENCE [LARGE SCALE GENOMIC DNA]</scope>
    <source>
        <strain evidence="2">ATCC 43595 / DSM 2588 / LMG 13176 / NBRC 15968 / NCIMB 11800 / UQM 2034</strain>
    </source>
</reference>
<gene>
    <name evidence="1" type="ordered locus">Cpin_2500</name>
</gene>
<protein>
    <submittedName>
        <fullName evidence="1">Uncharacterized protein</fullName>
    </submittedName>
</protein>
<accession>A0A979GQG0</accession>
<dbReference type="RefSeq" id="WP_012790164.1">
    <property type="nucleotide sequence ID" value="NC_013132.1"/>
</dbReference>
<dbReference type="Proteomes" id="UP000002215">
    <property type="component" value="Chromosome"/>
</dbReference>
<dbReference type="KEGG" id="cpi:Cpin_2500"/>
<dbReference type="AlphaFoldDB" id="A0A979GQG0"/>
<dbReference type="OrthoDB" id="965642at2"/>
<reference evidence="1 2" key="2">
    <citation type="journal article" date="2010" name="Stand. Genomic Sci.">
        <title>Complete genome sequence of Chitinophaga pinensis type strain (UQM 2034).</title>
        <authorList>
            <person name="Glavina Del Rio T."/>
            <person name="Abt B."/>
            <person name="Spring S."/>
            <person name="Lapidus A."/>
            <person name="Nolan M."/>
            <person name="Tice H."/>
            <person name="Copeland A."/>
            <person name="Cheng J.F."/>
            <person name="Chen F."/>
            <person name="Bruce D."/>
            <person name="Goodwin L."/>
            <person name="Pitluck S."/>
            <person name="Ivanova N."/>
            <person name="Mavromatis K."/>
            <person name="Mikhailova N."/>
            <person name="Pati A."/>
            <person name="Chen A."/>
            <person name="Palaniappan K."/>
            <person name="Land M."/>
            <person name="Hauser L."/>
            <person name="Chang Y.J."/>
            <person name="Jeffries C.D."/>
            <person name="Chain P."/>
            <person name="Saunders E."/>
            <person name="Detter J.C."/>
            <person name="Brettin T."/>
            <person name="Rohde M."/>
            <person name="Goker M."/>
            <person name="Bristow J."/>
            <person name="Eisen J.A."/>
            <person name="Markowitz V."/>
            <person name="Hugenholtz P."/>
            <person name="Kyrpides N.C."/>
            <person name="Klenk H.P."/>
            <person name="Lucas S."/>
        </authorList>
    </citation>
    <scope>NUCLEOTIDE SEQUENCE [LARGE SCALE GENOMIC DNA]</scope>
    <source>
        <strain evidence="2">ATCC 43595 / DSM 2588 / LMG 13176 / NBRC 15968 / NCIMB 11800 / UQM 2034</strain>
    </source>
</reference>
<sequence length="142" mass="16120">MEKTKRNNLLIVIGVVLGTTVGGWLGQKLVFVNPSFEKTMNQAANEINKKCPLLVDKETRIDNAVVLPGNVFQYNYTLVNFDRAAIDTTLLKQSIEPTILNNIKTNPLMAELRNHKTTIAYNYVDKKGIFIVRMVFTAERYN</sequence>
<organism evidence="1 2">
    <name type="scientific">Chitinophaga pinensis (strain ATCC 43595 / DSM 2588 / LMG 13176 / NBRC 15968 / NCIMB 11800 / UQM 2034)</name>
    <dbReference type="NCBI Taxonomy" id="485918"/>
    <lineage>
        <taxon>Bacteria</taxon>
        <taxon>Pseudomonadati</taxon>
        <taxon>Bacteroidota</taxon>
        <taxon>Chitinophagia</taxon>
        <taxon>Chitinophagales</taxon>
        <taxon>Chitinophagaceae</taxon>
        <taxon>Chitinophaga</taxon>
    </lineage>
</organism>
<name>A0A979GQG0_CHIPD</name>
<evidence type="ECO:0000313" key="1">
    <source>
        <dbReference type="EMBL" id="ACU59988.1"/>
    </source>
</evidence>